<keyword evidence="1" id="KW-0472">Membrane</keyword>
<keyword evidence="1" id="KW-1133">Transmembrane helix</keyword>
<reference evidence="2 3" key="1">
    <citation type="submission" date="2024-10" db="EMBL/GenBank/DDBJ databases">
        <title>Paracoccus drimophilus sp. nov., a novel bacterium from corn roots in Hunan.</title>
        <authorList>
            <person name="Li X."/>
        </authorList>
    </citation>
    <scope>NUCLEOTIDE SEQUENCE [LARGE SCALE GENOMIC DNA]</scope>
    <source>
        <strain evidence="2 3">NGMCC 1.201697</strain>
    </source>
</reference>
<dbReference type="RefSeq" id="WP_395132474.1">
    <property type="nucleotide sequence ID" value="NZ_JBIMPR010000003.1"/>
</dbReference>
<evidence type="ECO:0000313" key="3">
    <source>
        <dbReference type="Proteomes" id="UP001609376"/>
    </source>
</evidence>
<dbReference type="EMBL" id="JBIMPR010000003">
    <property type="protein sequence ID" value="MFH5773613.1"/>
    <property type="molecule type" value="Genomic_DNA"/>
</dbReference>
<name>A0ABW7LH05_9RHOB</name>
<proteinExistence type="predicted"/>
<feature type="transmembrane region" description="Helical" evidence="1">
    <location>
        <begin position="50"/>
        <end position="71"/>
    </location>
</feature>
<keyword evidence="3" id="KW-1185">Reference proteome</keyword>
<keyword evidence="1" id="KW-0812">Transmembrane</keyword>
<comment type="caution">
    <text evidence="2">The sequence shown here is derived from an EMBL/GenBank/DDBJ whole genome shotgun (WGS) entry which is preliminary data.</text>
</comment>
<evidence type="ECO:0000256" key="1">
    <source>
        <dbReference type="SAM" id="Phobius"/>
    </source>
</evidence>
<accession>A0ABW7LH05</accession>
<evidence type="ECO:0000313" key="2">
    <source>
        <dbReference type="EMBL" id="MFH5773613.1"/>
    </source>
</evidence>
<sequence length="73" mass="8479">MENEVERLKMVVREMEQTQIRLYERVDYLLEMSRIKQAHSAWQYPSARDWFLSIVVAAASSALASAIILAVKH</sequence>
<dbReference type="Proteomes" id="UP001609376">
    <property type="component" value="Unassembled WGS sequence"/>
</dbReference>
<gene>
    <name evidence="2" type="ORF">ACHFJ0_05125</name>
</gene>
<protein>
    <submittedName>
        <fullName evidence="2">Uncharacterized protein</fullName>
    </submittedName>
</protein>
<organism evidence="2 3">
    <name type="scientific">Paracoccus broussonetiae subsp. drimophilus</name>
    <dbReference type="NCBI Taxonomy" id="3373869"/>
    <lineage>
        <taxon>Bacteria</taxon>
        <taxon>Pseudomonadati</taxon>
        <taxon>Pseudomonadota</taxon>
        <taxon>Alphaproteobacteria</taxon>
        <taxon>Rhodobacterales</taxon>
        <taxon>Paracoccaceae</taxon>
        <taxon>Paracoccus</taxon>
        <taxon>Paracoccus broussonetiae</taxon>
    </lineage>
</organism>